<evidence type="ECO:0000256" key="10">
    <source>
        <dbReference type="ARBA" id="ARBA00022840"/>
    </source>
</evidence>
<comment type="subunit">
    <text evidence="4">Monomer.</text>
</comment>
<comment type="similarity">
    <text evidence="3">Belongs to the phosphoglycerate kinase family.</text>
</comment>
<keyword evidence="8" id="KW-0547">Nucleotide-binding</keyword>
<name>A0A381TV37_9ZZZZ</name>
<evidence type="ECO:0000256" key="4">
    <source>
        <dbReference type="ARBA" id="ARBA00011245"/>
    </source>
</evidence>
<evidence type="ECO:0000256" key="8">
    <source>
        <dbReference type="ARBA" id="ARBA00022741"/>
    </source>
</evidence>
<evidence type="ECO:0000256" key="5">
    <source>
        <dbReference type="ARBA" id="ARBA00013061"/>
    </source>
</evidence>
<dbReference type="FunFam" id="3.40.50.1260:FF:000002">
    <property type="entry name" value="Phosphoglycerate kinase"/>
    <property type="match status" value="1"/>
</dbReference>
<keyword evidence="10" id="KW-0067">ATP-binding</keyword>
<dbReference type="PANTHER" id="PTHR11406:SF23">
    <property type="entry name" value="PHOSPHOGLYCERATE KINASE 1, CHLOROPLASTIC-RELATED"/>
    <property type="match status" value="1"/>
</dbReference>
<evidence type="ECO:0000256" key="2">
    <source>
        <dbReference type="ARBA" id="ARBA00004496"/>
    </source>
</evidence>
<evidence type="ECO:0000256" key="3">
    <source>
        <dbReference type="ARBA" id="ARBA00008982"/>
    </source>
</evidence>
<dbReference type="PRINTS" id="PR00477">
    <property type="entry name" value="PHGLYCKINASE"/>
</dbReference>
<dbReference type="PANTHER" id="PTHR11406">
    <property type="entry name" value="PHOSPHOGLYCERATE KINASE"/>
    <property type="match status" value="1"/>
</dbReference>
<dbReference type="GO" id="GO:0006094">
    <property type="term" value="P:gluconeogenesis"/>
    <property type="evidence" value="ECO:0007669"/>
    <property type="project" value="TreeGrafter"/>
</dbReference>
<accession>A0A381TV37</accession>
<dbReference type="FunFam" id="3.40.50.1260:FF:000001">
    <property type="entry name" value="Phosphoglycerate kinase"/>
    <property type="match status" value="1"/>
</dbReference>
<dbReference type="InterPro" id="IPR001576">
    <property type="entry name" value="Phosphoglycerate_kinase"/>
</dbReference>
<dbReference type="Gene3D" id="3.40.50.1260">
    <property type="entry name" value="Phosphoglycerate kinase, N-terminal domain"/>
    <property type="match status" value="2"/>
</dbReference>
<dbReference type="AlphaFoldDB" id="A0A381TV37"/>
<dbReference type="InterPro" id="IPR015911">
    <property type="entry name" value="Phosphoglycerate_kinase_CS"/>
</dbReference>
<reference evidence="11" key="1">
    <citation type="submission" date="2018-05" db="EMBL/GenBank/DDBJ databases">
        <authorList>
            <person name="Lanie J.A."/>
            <person name="Ng W.-L."/>
            <person name="Kazmierczak K.M."/>
            <person name="Andrzejewski T.M."/>
            <person name="Davidsen T.M."/>
            <person name="Wayne K.J."/>
            <person name="Tettelin H."/>
            <person name="Glass J.I."/>
            <person name="Rusch D."/>
            <person name="Podicherti R."/>
            <person name="Tsui H.-C.T."/>
            <person name="Winkler M.E."/>
        </authorList>
    </citation>
    <scope>NUCLEOTIDE SEQUENCE</scope>
</reference>
<evidence type="ECO:0000256" key="1">
    <source>
        <dbReference type="ARBA" id="ARBA00000642"/>
    </source>
</evidence>
<keyword evidence="9" id="KW-0418">Kinase</keyword>
<sequence>MLSAVKRMTELELSGKRVMIREDLNAPIKNGQITSDKRLRAALRTIQFAVERDARVILLSHLGRPAEGTSDGAFSLAPVADRLGQLLTSPVMFVKDWLEGIEVEPGSVALCENVRFETGEKANDEALAKRMAALCDIFVMDAFATAHRSQASTCGIARYAPIACAGPLLVREFSALSKVLEDPARPLVAVVGGAKVSSKLSVLSALAEKVDQLIVGGGIANTLLAATGIDVGRSLMEPDRLDYCKSLLAGKFGAASIPLPTDVVVANGLERDTHGTVKLTQDLASDDMIFDIGPETAADYCGCLDRAGTILWNGPMGVFEHPEFVHGTRRMAEAIAAGKAFSVAGGGDTLAAVEQFGVGEAISYISTGGGAFLDFIEGKELPAIAVLKERAQ</sequence>
<comment type="subcellular location">
    <subcellularLocation>
        <location evidence="2">Cytoplasm</location>
    </subcellularLocation>
</comment>
<evidence type="ECO:0000256" key="7">
    <source>
        <dbReference type="ARBA" id="ARBA00022679"/>
    </source>
</evidence>
<keyword evidence="7" id="KW-0808">Transferase</keyword>
<dbReference type="GO" id="GO:0006096">
    <property type="term" value="P:glycolytic process"/>
    <property type="evidence" value="ECO:0007669"/>
    <property type="project" value="InterPro"/>
</dbReference>
<dbReference type="GO" id="GO:0043531">
    <property type="term" value="F:ADP binding"/>
    <property type="evidence" value="ECO:0007669"/>
    <property type="project" value="TreeGrafter"/>
</dbReference>
<dbReference type="PROSITE" id="PS00111">
    <property type="entry name" value="PGLYCERATE_KINASE"/>
    <property type="match status" value="1"/>
</dbReference>
<protein>
    <recommendedName>
        <fullName evidence="5">phosphoglycerate kinase</fullName>
        <ecNumber evidence="5">2.7.2.3</ecNumber>
    </recommendedName>
</protein>
<evidence type="ECO:0000256" key="9">
    <source>
        <dbReference type="ARBA" id="ARBA00022777"/>
    </source>
</evidence>
<evidence type="ECO:0000256" key="6">
    <source>
        <dbReference type="ARBA" id="ARBA00022490"/>
    </source>
</evidence>
<keyword evidence="6" id="KW-0963">Cytoplasm</keyword>
<dbReference type="HAMAP" id="MF_00145">
    <property type="entry name" value="Phosphoglyc_kinase"/>
    <property type="match status" value="1"/>
</dbReference>
<dbReference type="EMBL" id="UINC01004939">
    <property type="protein sequence ID" value="SVA17943.1"/>
    <property type="molecule type" value="Genomic_DNA"/>
</dbReference>
<gene>
    <name evidence="11" type="ORF">METZ01_LOCUS70797</name>
</gene>
<proteinExistence type="inferred from homology"/>
<dbReference type="InterPro" id="IPR036043">
    <property type="entry name" value="Phosphoglycerate_kinase_sf"/>
</dbReference>
<dbReference type="GO" id="GO:0004618">
    <property type="term" value="F:phosphoglycerate kinase activity"/>
    <property type="evidence" value="ECO:0007669"/>
    <property type="project" value="UniProtKB-EC"/>
</dbReference>
<comment type="catalytic activity">
    <reaction evidence="1">
        <text>(2R)-3-phosphoglycerate + ATP = (2R)-3-phospho-glyceroyl phosphate + ADP</text>
        <dbReference type="Rhea" id="RHEA:14801"/>
        <dbReference type="ChEBI" id="CHEBI:30616"/>
        <dbReference type="ChEBI" id="CHEBI:57604"/>
        <dbReference type="ChEBI" id="CHEBI:58272"/>
        <dbReference type="ChEBI" id="CHEBI:456216"/>
        <dbReference type="EC" id="2.7.2.3"/>
    </reaction>
</comment>
<dbReference type="Pfam" id="PF00162">
    <property type="entry name" value="PGK"/>
    <property type="match status" value="1"/>
</dbReference>
<dbReference type="GO" id="GO:0005524">
    <property type="term" value="F:ATP binding"/>
    <property type="evidence" value="ECO:0007669"/>
    <property type="project" value="UniProtKB-KW"/>
</dbReference>
<organism evidence="11">
    <name type="scientific">marine metagenome</name>
    <dbReference type="NCBI Taxonomy" id="408172"/>
    <lineage>
        <taxon>unclassified sequences</taxon>
        <taxon>metagenomes</taxon>
        <taxon>ecological metagenomes</taxon>
    </lineage>
</organism>
<evidence type="ECO:0000313" key="11">
    <source>
        <dbReference type="EMBL" id="SVA17943.1"/>
    </source>
</evidence>
<dbReference type="InterPro" id="IPR015824">
    <property type="entry name" value="Phosphoglycerate_kinase_N"/>
</dbReference>
<dbReference type="SUPFAM" id="SSF53748">
    <property type="entry name" value="Phosphoglycerate kinase"/>
    <property type="match status" value="1"/>
</dbReference>
<dbReference type="GO" id="GO:0005829">
    <property type="term" value="C:cytosol"/>
    <property type="evidence" value="ECO:0007669"/>
    <property type="project" value="TreeGrafter"/>
</dbReference>
<dbReference type="PIRSF" id="PIRSF000724">
    <property type="entry name" value="Pgk"/>
    <property type="match status" value="1"/>
</dbReference>
<dbReference type="EC" id="2.7.2.3" evidence="5"/>